<evidence type="ECO:0000313" key="1">
    <source>
        <dbReference type="EMBL" id="KOC68099.1"/>
    </source>
</evidence>
<evidence type="ECO:0000313" key="2">
    <source>
        <dbReference type="Proteomes" id="UP000053825"/>
    </source>
</evidence>
<proteinExistence type="predicted"/>
<dbReference type="Proteomes" id="UP000053825">
    <property type="component" value="Unassembled WGS sequence"/>
</dbReference>
<organism evidence="1 2">
    <name type="scientific">Habropoda laboriosa</name>
    <dbReference type="NCBI Taxonomy" id="597456"/>
    <lineage>
        <taxon>Eukaryota</taxon>
        <taxon>Metazoa</taxon>
        <taxon>Ecdysozoa</taxon>
        <taxon>Arthropoda</taxon>
        <taxon>Hexapoda</taxon>
        <taxon>Insecta</taxon>
        <taxon>Pterygota</taxon>
        <taxon>Neoptera</taxon>
        <taxon>Endopterygota</taxon>
        <taxon>Hymenoptera</taxon>
        <taxon>Apocrita</taxon>
        <taxon>Aculeata</taxon>
        <taxon>Apoidea</taxon>
        <taxon>Anthophila</taxon>
        <taxon>Apidae</taxon>
        <taxon>Habropoda</taxon>
    </lineage>
</organism>
<accession>A0A0L7RB56</accession>
<name>A0A0L7RB56_9HYME</name>
<sequence length="77" mass="8252">MAFLAVDHSHCDRALSLSKDFGLSISNLIPTYSPANVNANKNLPGVSEDVVLDTTVPSNVGVSPKLFFSVKYITLKS</sequence>
<dbReference type="AlphaFoldDB" id="A0A0L7RB56"/>
<protein>
    <submittedName>
        <fullName evidence="1">Uncharacterized protein</fullName>
    </submittedName>
</protein>
<keyword evidence="2" id="KW-1185">Reference proteome</keyword>
<reference evidence="1 2" key="1">
    <citation type="submission" date="2015-07" db="EMBL/GenBank/DDBJ databases">
        <title>The genome of Habropoda laboriosa.</title>
        <authorList>
            <person name="Pan H."/>
            <person name="Kapheim K."/>
        </authorList>
    </citation>
    <scope>NUCLEOTIDE SEQUENCE [LARGE SCALE GENOMIC DNA]</scope>
    <source>
        <strain evidence="1">0110345459</strain>
    </source>
</reference>
<dbReference type="EMBL" id="KQ414617">
    <property type="protein sequence ID" value="KOC68099.1"/>
    <property type="molecule type" value="Genomic_DNA"/>
</dbReference>
<gene>
    <name evidence="1" type="ORF">WH47_03257</name>
</gene>